<dbReference type="AlphaFoldDB" id="A0A915PFS9"/>
<name>A0A915PFS9_9BILA</name>
<keyword evidence="1" id="KW-1185">Reference proteome</keyword>
<accession>A0A915PFS9</accession>
<dbReference type="WBParaSite" id="sdigi.contig10.g1085.t1">
    <property type="protein sequence ID" value="sdigi.contig10.g1085.t1"/>
    <property type="gene ID" value="sdigi.contig10.g1085"/>
</dbReference>
<protein>
    <submittedName>
        <fullName evidence="2">Uncharacterized protein</fullName>
    </submittedName>
</protein>
<organism evidence="1 2">
    <name type="scientific">Setaria digitata</name>
    <dbReference type="NCBI Taxonomy" id="48799"/>
    <lineage>
        <taxon>Eukaryota</taxon>
        <taxon>Metazoa</taxon>
        <taxon>Ecdysozoa</taxon>
        <taxon>Nematoda</taxon>
        <taxon>Chromadorea</taxon>
        <taxon>Rhabditida</taxon>
        <taxon>Spirurina</taxon>
        <taxon>Spiruromorpha</taxon>
        <taxon>Filarioidea</taxon>
        <taxon>Setariidae</taxon>
        <taxon>Setaria</taxon>
    </lineage>
</organism>
<evidence type="ECO:0000313" key="1">
    <source>
        <dbReference type="Proteomes" id="UP000887581"/>
    </source>
</evidence>
<evidence type="ECO:0000313" key="2">
    <source>
        <dbReference type="WBParaSite" id="sdigi.contig10.g1085.t1"/>
    </source>
</evidence>
<reference evidence="2" key="1">
    <citation type="submission" date="2022-11" db="UniProtKB">
        <authorList>
            <consortium name="WormBaseParasite"/>
        </authorList>
    </citation>
    <scope>IDENTIFICATION</scope>
</reference>
<sequence length="132" mass="15141">MLSSSQQYEVRQYLGDDCDGDTDEAARKIEKRKPNFIRFGRAGARNFRKENAKHYEINSQYFLLNNGVFSASSIYGRKDVDPNFLQFGRSSSAFIPNEQNYLRMDTSFVAHATAFFTQLSSVQWEQAAALNM</sequence>
<dbReference type="Proteomes" id="UP000887581">
    <property type="component" value="Unplaced"/>
</dbReference>
<proteinExistence type="predicted"/>